<dbReference type="InterPro" id="IPR051171">
    <property type="entry name" value="CaCA"/>
</dbReference>
<dbReference type="InterPro" id="IPR038081">
    <property type="entry name" value="CalX-like_sf"/>
</dbReference>
<accession>A0A1Y1SBJ8</accession>
<evidence type="ECO:0000256" key="2">
    <source>
        <dbReference type="ARBA" id="ARBA00022737"/>
    </source>
</evidence>
<name>A0A1Y1SBJ8_9GAMM</name>
<feature type="domain" description="GEVED" evidence="7">
    <location>
        <begin position="1391"/>
        <end position="1461"/>
    </location>
</feature>
<dbReference type="GO" id="GO:0007229">
    <property type="term" value="P:integrin-mediated signaling pathway"/>
    <property type="evidence" value="ECO:0007669"/>
    <property type="project" value="UniProtKB-KW"/>
</dbReference>
<dbReference type="PANTHER" id="PTHR11878">
    <property type="entry name" value="SODIUM/CALCIUM EXCHANGER"/>
    <property type="match status" value="1"/>
</dbReference>
<dbReference type="STRING" id="1317117.ATO7_11933"/>
<evidence type="ECO:0000256" key="5">
    <source>
        <dbReference type="SAM" id="MobiDB-lite"/>
    </source>
</evidence>
<keyword evidence="3" id="KW-0106">Calcium</keyword>
<keyword evidence="4" id="KW-0406">Ion transport</keyword>
<feature type="domain" description="Calx-beta" evidence="6">
    <location>
        <begin position="884"/>
        <end position="933"/>
    </location>
</feature>
<dbReference type="EMBL" id="AQQV01000003">
    <property type="protein sequence ID" value="ORE86002.1"/>
    <property type="molecule type" value="Genomic_DNA"/>
</dbReference>
<evidence type="ECO:0000256" key="1">
    <source>
        <dbReference type="ARBA" id="ARBA00022729"/>
    </source>
</evidence>
<dbReference type="InterPro" id="IPR003644">
    <property type="entry name" value="Calx_beta"/>
</dbReference>
<feature type="domain" description="Calx-beta" evidence="6">
    <location>
        <begin position="1094"/>
        <end position="1169"/>
    </location>
</feature>
<proteinExistence type="predicted"/>
<comment type="caution">
    <text evidence="8">The sequence shown here is derived from an EMBL/GenBank/DDBJ whole genome shotgun (WGS) entry which is preliminary data.</text>
</comment>
<dbReference type="InterPro" id="IPR045474">
    <property type="entry name" value="GEVED"/>
</dbReference>
<dbReference type="Pfam" id="PF03160">
    <property type="entry name" value="Calx-beta"/>
    <property type="match status" value="6"/>
</dbReference>
<evidence type="ECO:0000256" key="4">
    <source>
        <dbReference type="ARBA" id="ARBA00023065"/>
    </source>
</evidence>
<dbReference type="SUPFAM" id="SSF141072">
    <property type="entry name" value="CalX-like"/>
    <property type="match status" value="6"/>
</dbReference>
<gene>
    <name evidence="8" type="ORF">ATO7_11933</name>
</gene>
<keyword evidence="9" id="KW-1185">Reference proteome</keyword>
<evidence type="ECO:0000256" key="3">
    <source>
        <dbReference type="ARBA" id="ARBA00022837"/>
    </source>
</evidence>
<keyword evidence="4" id="KW-0813">Transport</keyword>
<feature type="domain" description="Calx-beta" evidence="6">
    <location>
        <begin position="964"/>
        <end position="1065"/>
    </location>
</feature>
<evidence type="ECO:0000259" key="6">
    <source>
        <dbReference type="Pfam" id="PF03160"/>
    </source>
</evidence>
<dbReference type="PANTHER" id="PTHR11878:SF65">
    <property type="entry name" value="NA_CA-EXCHANGE PROTEIN, ISOFORM G"/>
    <property type="match status" value="1"/>
</dbReference>
<sequence>MLVVAGTLVGLAACSDSSVDMEMLERVRQARLKVEDSVRFEGDLRILANDTMAISDGDGDGQVHIEITGDWDCHGEVLVAATDTRVRVHVRGDAQLNCGVEQAGRSLSNAENLTDSRVEIVVDGVINVADGFDPFSHGSFVLVDDSALLLDDAEMLRSASRDDGAASIGFNAAETPGDAPKAVATTTNLSAKTTRSCPGVAHTFVGQWGYDGRMISASNIGVAQPMIAVRTTCDLHFDNSVIVAPGWTPSSTQLIERDLSDVKARLPSRPSYGALGNRLNGHLLIEGQEGVSGFTLLVETQGTITFAGNNRWTLMDGNDGRDVHVRVAPAISSYAETDSAAWVFGGKGGKGGDAGKLVLRAGRPPIDMSNATLELVFGKAGDGGDAQAEGLAPTYCRGAQGVSVFAQGGSGGSARDELSVQGVTGQQNLNYNLVRAGAPGGAMANGGDGADNCSSGDGARGGHALAIQGVSGAERNQSSTQSVWIRPYDAPAQARAGQGGKGSENYGPSAAGDGGKGGMALVWQSEANTTAVRAVISAQAGAGGECGVGPSSGGQGGEANTYSLGLPTGLHASPNWEHGSLSSLDDAATLLKITAAQDAPDCAAPAPAEFDLVALLPIFEGDQGDTVVSAVDVRLSNPPPAEITVNWATRDDTATAGEDYLAASGTLTFGGAHPASQSIAITVHGDTNTERDEYLLIELSSASAGAVLPPEPLRVKIANDDRPVIVAEGISYVEYAPYASVDIRVEGTHPLGVIDLTYTTVSGSAILGQDFQAHAGILDLSGGIGVISIPLIDDVISELEEDFFVELSSQSDVQIWNSRVRVGVLDDDKIAQISVAASSVIEDASPVMMTFNIDLSRAQGFPLDVRCYTRPLGGSSPAMAAAIPDHDYTPVDQVIRFTPGDLSKSCLVPVLADDLLEFDESFELVIEDARSGEVLASAFGVIKDIGVVAEASISDAQITESNVEDREMVFMVSLAKVALRDVDIAFETHPLTATEHRAGAVGSDFRRTTGLLRFKANGALRQEIRVPIIGDFDLEPTETFEVRLSAHQGNVRFVRESAIGRIVDNDALRVGVSDARGVEGTPGQPEPTPLRFRVRLSERYEHDLTLAYQTVFQGYTAQSGSDVRATSGFVSIPAGQMEAYVDISTVADVVPESEERFFLAFEKRYPGDDVLAPGRFEIIGGGGTGYITDDDTAALLSISGGQVQEGNSGTSAIPFTISAQPAPAETITVRVRTRDDTATSADNDYVAVDTIVTLDAGLAYSAKTVDVVVNGDAKAELAEQFEVVIDQVTGPAQVSVGSAYGVIENDETLDFGDAPASYPTLAADGGAYHGSVGPLLGVLRDAEPDGQPHPLAFGDDQTGDDDEDGIAFHADLQQGQVSFVDVTVTDGPGLLSAWIDFNGDGDWLDAGEQVFMDEPVSSGTQTLSFTTPLDADDNLVFLRFRLSTIAGLTPGGGASDGEVEDVQMQIFPAAPPVGDIRNGAGVYVCPFDACVNRIELLEDDDDTLIVSGSGSECDAVPSGAAQCQTACDVGVAGEGSDNCFNISATFFGPGGNQTWADALGISVVVTKPDQSLVCSIQCERE</sequence>
<protein>
    <submittedName>
        <fullName evidence="8">Na-Ca exchanger/integrin-beta4</fullName>
    </submittedName>
</protein>
<dbReference type="Gene3D" id="2.60.40.2030">
    <property type="match status" value="6"/>
</dbReference>
<keyword evidence="8" id="KW-0401">Integrin</keyword>
<evidence type="ECO:0000313" key="9">
    <source>
        <dbReference type="Proteomes" id="UP000192342"/>
    </source>
</evidence>
<feature type="region of interest" description="Disordered" evidence="5">
    <location>
        <begin position="493"/>
        <end position="514"/>
    </location>
</feature>
<dbReference type="GO" id="GO:0016020">
    <property type="term" value="C:membrane"/>
    <property type="evidence" value="ECO:0007669"/>
    <property type="project" value="InterPro"/>
</dbReference>
<feature type="domain" description="Calx-beta" evidence="6">
    <location>
        <begin position="1210"/>
        <end position="1289"/>
    </location>
</feature>
<dbReference type="Proteomes" id="UP000192342">
    <property type="component" value="Unassembled WGS sequence"/>
</dbReference>
<reference evidence="8 9" key="1">
    <citation type="submission" date="2013-04" db="EMBL/GenBank/DDBJ databases">
        <title>Oceanococcus atlanticus 22II-S10r2 Genome Sequencing.</title>
        <authorList>
            <person name="Lai Q."/>
            <person name="Li G."/>
            <person name="Shao Z."/>
        </authorList>
    </citation>
    <scope>NUCLEOTIDE SEQUENCE [LARGE SCALE GENOMIC DNA]</scope>
    <source>
        <strain evidence="8 9">22II-S10r2</strain>
    </source>
</reference>
<feature type="domain" description="Calx-beta" evidence="6">
    <location>
        <begin position="623"/>
        <end position="720"/>
    </location>
</feature>
<evidence type="ECO:0000313" key="8">
    <source>
        <dbReference type="EMBL" id="ORE86002.1"/>
    </source>
</evidence>
<keyword evidence="2" id="KW-0677">Repeat</keyword>
<dbReference type="Pfam" id="PF20009">
    <property type="entry name" value="GEVED"/>
    <property type="match status" value="1"/>
</dbReference>
<evidence type="ECO:0000259" key="7">
    <source>
        <dbReference type="Pfam" id="PF20009"/>
    </source>
</evidence>
<keyword evidence="1" id="KW-0732">Signal</keyword>
<organism evidence="8 9">
    <name type="scientific">Oceanococcus atlanticus</name>
    <dbReference type="NCBI Taxonomy" id="1317117"/>
    <lineage>
        <taxon>Bacteria</taxon>
        <taxon>Pseudomonadati</taxon>
        <taxon>Pseudomonadota</taxon>
        <taxon>Gammaproteobacteria</taxon>
        <taxon>Chromatiales</taxon>
        <taxon>Oceanococcaceae</taxon>
        <taxon>Oceanococcus</taxon>
    </lineage>
</organism>
<feature type="domain" description="Calx-beta" evidence="6">
    <location>
        <begin position="738"/>
        <end position="813"/>
    </location>
</feature>
<dbReference type="GO" id="GO:0030001">
    <property type="term" value="P:metal ion transport"/>
    <property type="evidence" value="ECO:0007669"/>
    <property type="project" value="TreeGrafter"/>
</dbReference>